<dbReference type="Gene3D" id="3.90.226.30">
    <property type="match status" value="1"/>
</dbReference>
<dbReference type="Gene3D" id="3.40.50.11440">
    <property type="match status" value="1"/>
</dbReference>
<dbReference type="Proteomes" id="UP000196386">
    <property type="component" value="Unassembled WGS sequence"/>
</dbReference>
<dbReference type="InterPro" id="IPR048520">
    <property type="entry name" value="LarA_C"/>
</dbReference>
<evidence type="ECO:0000313" key="4">
    <source>
        <dbReference type="Proteomes" id="UP000196386"/>
    </source>
</evidence>
<dbReference type="InterPro" id="IPR047926">
    <property type="entry name" value="Ni_dep_LarA"/>
</dbReference>
<accession>A0A1Y4E5W6</accession>
<dbReference type="GO" id="GO:0050043">
    <property type="term" value="F:lactate racemase activity"/>
    <property type="evidence" value="ECO:0007669"/>
    <property type="project" value="InterPro"/>
</dbReference>
<dbReference type="Pfam" id="PF21113">
    <property type="entry name" value="LarA_C"/>
    <property type="match status" value="1"/>
</dbReference>
<evidence type="ECO:0000259" key="2">
    <source>
        <dbReference type="Pfam" id="PF21113"/>
    </source>
</evidence>
<dbReference type="InterPro" id="IPR048068">
    <property type="entry name" value="LarA-like"/>
</dbReference>
<dbReference type="InterPro" id="IPR043166">
    <property type="entry name" value="LarA-like_C"/>
</dbReference>
<name>A0A1Y4E5W6_9FIRM</name>
<dbReference type="NCBIfam" id="NF033504">
    <property type="entry name" value="Ni_dep_LarA"/>
    <property type="match status" value="1"/>
</dbReference>
<organism evidence="3 4">
    <name type="scientific">Anaerotruncus colihominis</name>
    <dbReference type="NCBI Taxonomy" id="169435"/>
    <lineage>
        <taxon>Bacteria</taxon>
        <taxon>Bacillati</taxon>
        <taxon>Bacillota</taxon>
        <taxon>Clostridia</taxon>
        <taxon>Eubacteriales</taxon>
        <taxon>Oscillospiraceae</taxon>
        <taxon>Anaerotruncus</taxon>
    </lineage>
</organism>
<protein>
    <submittedName>
        <fullName evidence="3">Transcriptional regulator</fullName>
    </submittedName>
</protein>
<dbReference type="AlphaFoldDB" id="A0A1Y4E5W6"/>
<dbReference type="EMBL" id="NFKP01000039">
    <property type="protein sequence ID" value="OUP66601.1"/>
    <property type="molecule type" value="Genomic_DNA"/>
</dbReference>
<comment type="caution">
    <text evidence="3">The sequence shown here is derived from an EMBL/GenBank/DDBJ whole genome shotgun (WGS) entry which is preliminary data.</text>
</comment>
<dbReference type="InterPro" id="IPR018657">
    <property type="entry name" value="LarA-like_N"/>
</dbReference>
<dbReference type="PANTHER" id="PTHR33171">
    <property type="entry name" value="LAR_N DOMAIN-CONTAINING PROTEIN"/>
    <property type="match status" value="1"/>
</dbReference>
<dbReference type="Pfam" id="PF09861">
    <property type="entry name" value="Lar_N"/>
    <property type="match status" value="1"/>
</dbReference>
<reference evidence="4" key="1">
    <citation type="submission" date="2017-04" db="EMBL/GenBank/DDBJ databases">
        <title>Function of individual gut microbiota members based on whole genome sequencing of pure cultures obtained from chicken caecum.</title>
        <authorList>
            <person name="Medvecky M."/>
            <person name="Cejkova D."/>
            <person name="Polansky O."/>
            <person name="Karasova D."/>
            <person name="Kubasova T."/>
            <person name="Cizek A."/>
            <person name="Rychlik I."/>
        </authorList>
    </citation>
    <scope>NUCLEOTIDE SEQUENCE [LARGE SCALE GENOMIC DNA]</scope>
    <source>
        <strain evidence="4">An175</strain>
    </source>
</reference>
<feature type="domain" description="Lactate racemase C-terminal" evidence="2">
    <location>
        <begin position="284"/>
        <end position="412"/>
    </location>
</feature>
<proteinExistence type="predicted"/>
<evidence type="ECO:0000313" key="3">
    <source>
        <dbReference type="EMBL" id="OUP66601.1"/>
    </source>
</evidence>
<gene>
    <name evidence="3" type="ORF">B5F11_19090</name>
</gene>
<dbReference type="RefSeq" id="WP_087216471.1">
    <property type="nucleotide sequence ID" value="NZ_CAJFJR010000012.1"/>
</dbReference>
<dbReference type="PANTHER" id="PTHR33171:SF17">
    <property type="entry name" value="LARA-LIKE N-TERMINAL DOMAIN-CONTAINING PROTEIN"/>
    <property type="match status" value="1"/>
</dbReference>
<feature type="domain" description="LarA-like N-terminal" evidence="1">
    <location>
        <begin position="8"/>
        <end position="207"/>
    </location>
</feature>
<evidence type="ECO:0000259" key="1">
    <source>
        <dbReference type="Pfam" id="PF09861"/>
    </source>
</evidence>
<sequence length="433" mass="47620">MLTFSFPYAHGVQSASFDEKNLAEVLEPNQVPLERRSVEQCIREALDTPIGSPRLNEIIRPGETVCIVISDVTRSWQAPKSYLPILVEELGKIGVRDDQILIISATGTHRAQTEAEWKSLIGESLYARIRTIDHDCRQKEQMRYVGTTSRGTPVWLNRAALDCDRLILTGGVVYHFLAGYGGGRKSIVPGIAYIDTILHNHNFALNPGIGSGANPDVHSGNLEASNPFHSDMEEAAAFAKPDFLLNVVADSNQNITAAFAGHWIAAHRAACALVHKMDGVHVKRRADLVIASAGGYPKDINLYQSSKTITNQVRIANDGAVLIMISACPEGFGDKDCAHYIQDFTDMTQREADVRKNFSIGGYVGYLFAEFSEKYHLICVTEMEPELFKNVQIDVVKTLDEALELAKTYLGGTLDVPTAILEHGAQTLPILEQ</sequence>